<protein>
    <submittedName>
        <fullName evidence="10">TrkH family potassium uptake protein</fullName>
    </submittedName>
</protein>
<feature type="transmembrane region" description="Helical" evidence="9">
    <location>
        <begin position="45"/>
        <end position="66"/>
    </location>
</feature>
<dbReference type="Pfam" id="PF02386">
    <property type="entry name" value="TrkH"/>
    <property type="match status" value="1"/>
</dbReference>
<dbReference type="AlphaFoldDB" id="A0A7J3JSR0"/>
<dbReference type="GO" id="GO:0008324">
    <property type="term" value="F:monoatomic cation transmembrane transporter activity"/>
    <property type="evidence" value="ECO:0007669"/>
    <property type="project" value="InterPro"/>
</dbReference>
<keyword evidence="5 9" id="KW-0812">Transmembrane</keyword>
<evidence type="ECO:0000256" key="4">
    <source>
        <dbReference type="ARBA" id="ARBA00022475"/>
    </source>
</evidence>
<name>A0A7J3JSR0_9CREN</name>
<feature type="transmembrane region" description="Helical" evidence="9">
    <location>
        <begin position="461"/>
        <end position="484"/>
    </location>
</feature>
<comment type="subcellular location">
    <subcellularLocation>
        <location evidence="1">Cell membrane</location>
        <topology evidence="1">Multi-pass membrane protein</topology>
    </subcellularLocation>
</comment>
<dbReference type="GO" id="GO:0030001">
    <property type="term" value="P:metal ion transport"/>
    <property type="evidence" value="ECO:0007669"/>
    <property type="project" value="UniProtKB-ARBA"/>
</dbReference>
<evidence type="ECO:0000256" key="5">
    <source>
        <dbReference type="ARBA" id="ARBA00022692"/>
    </source>
</evidence>
<feature type="transmembrane region" description="Helical" evidence="9">
    <location>
        <begin position="139"/>
        <end position="159"/>
    </location>
</feature>
<keyword evidence="7" id="KW-0406">Ion transport</keyword>
<feature type="transmembrane region" description="Helical" evidence="9">
    <location>
        <begin position="334"/>
        <end position="353"/>
    </location>
</feature>
<accession>A0A7J3JSR0</accession>
<keyword evidence="3" id="KW-0813">Transport</keyword>
<evidence type="ECO:0000256" key="7">
    <source>
        <dbReference type="ARBA" id="ARBA00023065"/>
    </source>
</evidence>
<evidence type="ECO:0000256" key="8">
    <source>
        <dbReference type="ARBA" id="ARBA00023136"/>
    </source>
</evidence>
<dbReference type="InterPro" id="IPR003445">
    <property type="entry name" value="Cat_transpt"/>
</dbReference>
<feature type="transmembrane region" description="Helical" evidence="9">
    <location>
        <begin position="78"/>
        <end position="99"/>
    </location>
</feature>
<dbReference type="GO" id="GO:0005886">
    <property type="term" value="C:plasma membrane"/>
    <property type="evidence" value="ECO:0007669"/>
    <property type="project" value="UniProtKB-SubCell"/>
</dbReference>
<organism evidence="10">
    <name type="scientific">Ignisphaera aggregans</name>
    <dbReference type="NCBI Taxonomy" id="334771"/>
    <lineage>
        <taxon>Archaea</taxon>
        <taxon>Thermoproteota</taxon>
        <taxon>Thermoprotei</taxon>
        <taxon>Desulfurococcales</taxon>
        <taxon>Desulfurococcaceae</taxon>
        <taxon>Ignisphaera</taxon>
    </lineage>
</organism>
<evidence type="ECO:0000256" key="3">
    <source>
        <dbReference type="ARBA" id="ARBA00022448"/>
    </source>
</evidence>
<dbReference type="PANTHER" id="PTHR32024:SF2">
    <property type="entry name" value="TRK SYSTEM POTASSIUM UPTAKE PROTEIN TRKG-RELATED"/>
    <property type="match status" value="1"/>
</dbReference>
<feature type="transmembrane region" description="Helical" evidence="9">
    <location>
        <begin position="7"/>
        <end position="33"/>
    </location>
</feature>
<evidence type="ECO:0000256" key="2">
    <source>
        <dbReference type="ARBA" id="ARBA00009137"/>
    </source>
</evidence>
<evidence type="ECO:0000313" key="10">
    <source>
        <dbReference type="EMBL" id="HGQ18704.1"/>
    </source>
</evidence>
<dbReference type="PANTHER" id="PTHR32024">
    <property type="entry name" value="TRK SYSTEM POTASSIUM UPTAKE PROTEIN TRKG-RELATED"/>
    <property type="match status" value="1"/>
</dbReference>
<sequence length="491" mass="54778">MVSIKAIVYGMSILMLSVTIMFLIIGIVFYVLYSYLEDAIGLNSVLKYLTVVLISLSISIIFILIFRGSVITDITEGFSIVLITWLVVPLITTFVYLNLTDLSFIDAFFESLSGFSGTGLTMLTVPESYPHIILMMRAVTQWLGEIGIVVVSGVLLPFVHRSIRTVYIVERGPLLAPTIASTMRRLYTVYAIYTFIGILILLFSGMDLPDAIMHSMTAIATGGMSSHSQNIGFWFSGTNYTILFTSSIIMIIGALNFIDTYNLLKGKLKDFVRSSEVKGLFLLLSTLIVLIMIYSMVTNSRSKMISWIYHLVSGYTTTGFQFIDIHSEPELIKLILICAMIIGGATFSTAGGIKTRRILIVLKSILWEFQRPFKLRGAIIVRRLGSEELDDETIFSALSFSIIYLFAILLLGSVLHISLTIEGIHSYTFIDTLFETVSALSCVGLSTGITSPSLPVMSKVILMVAMYMGRLEFLPIYLFIGWYYRRSATFH</sequence>
<dbReference type="EMBL" id="DTBZ01000131">
    <property type="protein sequence ID" value="HGQ18704.1"/>
    <property type="molecule type" value="Genomic_DNA"/>
</dbReference>
<feature type="transmembrane region" description="Helical" evidence="9">
    <location>
        <begin position="279"/>
        <end position="298"/>
    </location>
</feature>
<feature type="transmembrane region" description="Helical" evidence="9">
    <location>
        <begin position="394"/>
        <end position="417"/>
    </location>
</feature>
<keyword evidence="8 9" id="KW-0472">Membrane</keyword>
<comment type="caution">
    <text evidence="10">The sequence shown here is derived from an EMBL/GenBank/DDBJ whole genome shotgun (WGS) entry which is preliminary data.</text>
</comment>
<keyword evidence="6 9" id="KW-1133">Transmembrane helix</keyword>
<gene>
    <name evidence="10" type="ORF">ENU30_07025</name>
</gene>
<reference evidence="10" key="1">
    <citation type="journal article" date="2020" name="mSystems">
        <title>Genome- and Community-Level Interaction Insights into Carbon Utilization and Element Cycling Functions of Hydrothermarchaeota in Hydrothermal Sediment.</title>
        <authorList>
            <person name="Zhou Z."/>
            <person name="Liu Y."/>
            <person name="Xu W."/>
            <person name="Pan J."/>
            <person name="Luo Z.H."/>
            <person name="Li M."/>
        </authorList>
    </citation>
    <scope>NUCLEOTIDE SEQUENCE [LARGE SCALE GENOMIC DNA]</scope>
    <source>
        <strain evidence="10">SpSt-657</strain>
    </source>
</reference>
<feature type="transmembrane region" description="Helical" evidence="9">
    <location>
        <begin position="240"/>
        <end position="258"/>
    </location>
</feature>
<evidence type="ECO:0000256" key="9">
    <source>
        <dbReference type="SAM" id="Phobius"/>
    </source>
</evidence>
<comment type="similarity">
    <text evidence="2">Belongs to the TrkH potassium transport family.</text>
</comment>
<keyword evidence="4" id="KW-1003">Cell membrane</keyword>
<evidence type="ECO:0000256" key="1">
    <source>
        <dbReference type="ARBA" id="ARBA00004651"/>
    </source>
</evidence>
<proteinExistence type="inferred from homology"/>
<evidence type="ECO:0000256" key="6">
    <source>
        <dbReference type="ARBA" id="ARBA00022989"/>
    </source>
</evidence>
<feature type="transmembrane region" description="Helical" evidence="9">
    <location>
        <begin position="187"/>
        <end position="206"/>
    </location>
</feature>